<reference evidence="3 4" key="1">
    <citation type="submission" date="2019-01" db="EMBL/GenBank/DDBJ databases">
        <title>Pseudolysobacter antarctica gen. nov., sp. nov., isolated from Fildes Peninsula, Antarctica.</title>
        <authorList>
            <person name="Wei Z."/>
            <person name="Peng F."/>
        </authorList>
    </citation>
    <scope>NUCLEOTIDE SEQUENCE [LARGE SCALE GENOMIC DNA]</scope>
    <source>
        <strain evidence="3 4">AQ6-296</strain>
    </source>
</reference>
<dbReference type="EMBL" id="CP035704">
    <property type="protein sequence ID" value="QBB71858.1"/>
    <property type="molecule type" value="Genomic_DNA"/>
</dbReference>
<proteinExistence type="predicted"/>
<feature type="compositionally biased region" description="Basic and acidic residues" evidence="1">
    <location>
        <begin position="151"/>
        <end position="163"/>
    </location>
</feature>
<feature type="compositionally biased region" description="Polar residues" evidence="1">
    <location>
        <begin position="166"/>
        <end position="175"/>
    </location>
</feature>
<dbReference type="InterPro" id="IPR025511">
    <property type="entry name" value="DUF4398"/>
</dbReference>
<dbReference type="Pfam" id="PF14346">
    <property type="entry name" value="DUF4398"/>
    <property type="match status" value="1"/>
</dbReference>
<dbReference type="KEGG" id="xbc:ELE36_16675"/>
<evidence type="ECO:0000313" key="3">
    <source>
        <dbReference type="EMBL" id="QBB71858.1"/>
    </source>
</evidence>
<feature type="domain" description="DUF4398" evidence="2">
    <location>
        <begin position="76"/>
        <end position="151"/>
    </location>
</feature>
<dbReference type="RefSeq" id="WP_129835280.1">
    <property type="nucleotide sequence ID" value="NZ_CP035704.1"/>
</dbReference>
<organism evidence="3 4">
    <name type="scientific">Pseudolysobacter antarcticus</name>
    <dbReference type="NCBI Taxonomy" id="2511995"/>
    <lineage>
        <taxon>Bacteria</taxon>
        <taxon>Pseudomonadati</taxon>
        <taxon>Pseudomonadota</taxon>
        <taxon>Gammaproteobacteria</taxon>
        <taxon>Lysobacterales</taxon>
        <taxon>Rhodanobacteraceae</taxon>
        <taxon>Pseudolysobacter</taxon>
    </lineage>
</organism>
<dbReference type="Gene3D" id="1.20.1270.390">
    <property type="match status" value="1"/>
</dbReference>
<evidence type="ECO:0000256" key="1">
    <source>
        <dbReference type="SAM" id="MobiDB-lite"/>
    </source>
</evidence>
<evidence type="ECO:0000313" key="4">
    <source>
        <dbReference type="Proteomes" id="UP000291562"/>
    </source>
</evidence>
<dbReference type="AlphaFoldDB" id="A0A411HN01"/>
<dbReference type="Proteomes" id="UP000291562">
    <property type="component" value="Chromosome"/>
</dbReference>
<accession>A0A411HN01</accession>
<gene>
    <name evidence="3" type="ORF">ELE36_16675</name>
</gene>
<name>A0A411HN01_9GAMM</name>
<dbReference type="OrthoDB" id="5954689at2"/>
<sequence>MQTTAGSGVPHETGNIFTPMRHCQGRRRFGQYRHVGTPCADAMKHMPPVKKILYPCCTFLLLTLVACEQTKPPITDMDNAARSLQSARAAGAGTYAPLEIRFAEERLNQARIAMDKHDFIAAQRVAEESSVTSDLARTKVRLAKVREQVEARSRENTHLREDLLAPTTTEEAPQQ</sequence>
<feature type="region of interest" description="Disordered" evidence="1">
    <location>
        <begin position="151"/>
        <end position="175"/>
    </location>
</feature>
<protein>
    <submittedName>
        <fullName evidence="3">DUF4398 domain-containing protein</fullName>
    </submittedName>
</protein>
<keyword evidence="4" id="KW-1185">Reference proteome</keyword>
<evidence type="ECO:0000259" key="2">
    <source>
        <dbReference type="Pfam" id="PF14346"/>
    </source>
</evidence>